<proteinExistence type="predicted"/>
<accession>A0A512IRP7</accession>
<comment type="caution">
    <text evidence="1">The sequence shown here is derived from an EMBL/GenBank/DDBJ whole genome shotgun (WGS) entry which is preliminary data.</text>
</comment>
<keyword evidence="2" id="KW-1185">Reference proteome</keyword>
<dbReference type="InterPro" id="IPR007487">
    <property type="entry name" value="ABC_transpt-TYRBP-like"/>
</dbReference>
<dbReference type="PANTHER" id="PTHR35271:SF1">
    <property type="entry name" value="ABC TRANSPORTER, SUBSTRATE-BINDING LIPOPROTEIN"/>
    <property type="match status" value="1"/>
</dbReference>
<gene>
    <name evidence="1" type="ORF">MHA02_27710</name>
</gene>
<dbReference type="Gene3D" id="3.40.50.2300">
    <property type="match status" value="2"/>
</dbReference>
<dbReference type="Proteomes" id="UP000321258">
    <property type="component" value="Unassembled WGS sequence"/>
</dbReference>
<dbReference type="OrthoDB" id="1680494at2"/>
<dbReference type="EMBL" id="BJZT01000030">
    <property type="protein sequence ID" value="GEP00384.1"/>
    <property type="molecule type" value="Genomic_DNA"/>
</dbReference>
<reference evidence="1 2" key="1">
    <citation type="submission" date="2019-07" db="EMBL/GenBank/DDBJ databases">
        <title>Whole genome shotgun sequence of Methylobacterium haplocladii NBRC 107714.</title>
        <authorList>
            <person name="Hosoyama A."/>
            <person name="Uohara A."/>
            <person name="Ohji S."/>
            <person name="Ichikawa N."/>
        </authorList>
    </citation>
    <scope>NUCLEOTIDE SEQUENCE [LARGE SCALE GENOMIC DNA]</scope>
    <source>
        <strain evidence="1 2">NBRC 107714</strain>
    </source>
</reference>
<evidence type="ECO:0000313" key="2">
    <source>
        <dbReference type="Proteomes" id="UP000321258"/>
    </source>
</evidence>
<dbReference type="CDD" id="cd06325">
    <property type="entry name" value="PBP1_ABC_unchar_transporter"/>
    <property type="match status" value="1"/>
</dbReference>
<organism evidence="1 2">
    <name type="scientific">Methylobacterium haplocladii</name>
    <dbReference type="NCBI Taxonomy" id="1176176"/>
    <lineage>
        <taxon>Bacteria</taxon>
        <taxon>Pseudomonadati</taxon>
        <taxon>Pseudomonadota</taxon>
        <taxon>Alphaproteobacteria</taxon>
        <taxon>Hyphomicrobiales</taxon>
        <taxon>Methylobacteriaceae</taxon>
        <taxon>Methylobacterium</taxon>
    </lineage>
</organism>
<dbReference type="AlphaFoldDB" id="A0A512IRP7"/>
<dbReference type="PANTHER" id="PTHR35271">
    <property type="entry name" value="ABC TRANSPORTER, SUBSTRATE-BINDING LIPOPROTEIN-RELATED"/>
    <property type="match status" value="1"/>
</dbReference>
<protein>
    <submittedName>
        <fullName evidence="1">ABC transporter substrate-binding protein</fullName>
    </submittedName>
</protein>
<dbReference type="Pfam" id="PF04392">
    <property type="entry name" value="ABC_sub_bind"/>
    <property type="match status" value="1"/>
</dbReference>
<name>A0A512IRP7_9HYPH</name>
<sequence length="347" mass="37045">MTTQWPLTQQPTEVLRVSVDHARRRDVLGWLGATVAGMPSALAQQSAPPVVGYLGLESPGLFATRLAAFRNGLAEAGYREGRNVVLEFRWAEGHYGRLPGLAKDLVERRVTVLAAPGGAPVALAAKSATATIPIIFEMGGDPVALGIVDNLARPDGNVTGVSSLSVDVSRKRLEFLREVVPNATEFTVVVNPTSPTAHSQLQSLDEAASALGIRLHVSPVSRQEDFEPIFSRLADGRKSGLVFTSDPYFANRSRYLAELSLRYALPAVTQSRDFVLSGGLMSYGGDFTQSHLQAGLYVGEILKGARASDLPVQLVTKVELFINARTAGRLGLTVPSSLLSGADTVIE</sequence>
<evidence type="ECO:0000313" key="1">
    <source>
        <dbReference type="EMBL" id="GEP00384.1"/>
    </source>
</evidence>